<protein>
    <submittedName>
        <fullName evidence="3">Peptidase M23</fullName>
    </submittedName>
</protein>
<name>A0A095ZML8_9BACT</name>
<evidence type="ECO:0000259" key="2">
    <source>
        <dbReference type="Pfam" id="PF01551"/>
    </source>
</evidence>
<reference evidence="3 4" key="1">
    <citation type="submission" date="2014-07" db="EMBL/GenBank/DDBJ databases">
        <authorList>
            <person name="McCorrison J."/>
            <person name="Sanka R."/>
            <person name="Torralba M."/>
            <person name="Gillis M."/>
            <person name="Haft D.H."/>
            <person name="Methe B."/>
            <person name="Sutton G."/>
            <person name="Nelson K.E."/>
        </authorList>
    </citation>
    <scope>NUCLEOTIDE SEQUENCE [LARGE SCALE GENOMIC DNA]</scope>
    <source>
        <strain evidence="3 4">DNF00853</strain>
    </source>
</reference>
<dbReference type="Gene3D" id="2.70.70.10">
    <property type="entry name" value="Glucose Permease (Domain IIA)"/>
    <property type="match status" value="2"/>
</dbReference>
<dbReference type="InterPro" id="IPR011055">
    <property type="entry name" value="Dup_hybrid_motif"/>
</dbReference>
<sequence length="373" mass="41584">MKLHLRNILLAATTVVTLSAFAPVVNQFTAAEQQQISISTPHLFDKQKSFSIDFTQLKDNEYSFPLPVGKPKTLPNLYMEIATKKGDAVKAMFGGVVRLSRKFPEYGHVVVVRHPNGLETVYGNNAQNLVKVGETVTAGQTLAIVGERGGRAYCTFAIMVDGKRIRPEIIIESNSHQLRRRMIQCTKKGRHVDVAVLSDQERRLGVDPDNPFAHGDSFQLNLAEVEKSGHWAFPLPGAKLISPYGGRRGHSGSDLKTKPKDEIVAVFDGVVTLSRPHYGYGNCITIKHRYGFETLYSHQYKNLVKVGQQVKAGDVIGLTGRTGRATTEHLHFEVKFRGRRMNPNVIFDIPNRKLQNVTLTLTKSGRVTSKRNR</sequence>
<dbReference type="CDD" id="cd12797">
    <property type="entry name" value="M23_peptidase"/>
    <property type="match status" value="2"/>
</dbReference>
<dbReference type="OrthoDB" id="9805070at2"/>
<dbReference type="GO" id="GO:0004222">
    <property type="term" value="F:metalloendopeptidase activity"/>
    <property type="evidence" value="ECO:0007669"/>
    <property type="project" value="TreeGrafter"/>
</dbReference>
<feature type="signal peptide" evidence="1">
    <location>
        <begin position="1"/>
        <end position="22"/>
    </location>
</feature>
<feature type="domain" description="M23ase beta-sheet core" evidence="2">
    <location>
        <begin position="80"/>
        <end position="167"/>
    </location>
</feature>
<feature type="domain" description="M23ase beta-sheet core" evidence="2">
    <location>
        <begin position="249"/>
        <end position="343"/>
    </location>
</feature>
<dbReference type="PANTHER" id="PTHR21666:SF270">
    <property type="entry name" value="MUREIN HYDROLASE ACTIVATOR ENVC"/>
    <property type="match status" value="1"/>
</dbReference>
<dbReference type="Proteomes" id="UP000029556">
    <property type="component" value="Unassembled WGS sequence"/>
</dbReference>
<dbReference type="InterPro" id="IPR016047">
    <property type="entry name" value="M23ase_b-sheet_dom"/>
</dbReference>
<comment type="caution">
    <text evidence="3">The sequence shown here is derived from an EMBL/GenBank/DDBJ whole genome shotgun (WGS) entry which is preliminary data.</text>
</comment>
<dbReference type="InterPro" id="IPR050570">
    <property type="entry name" value="Cell_wall_metabolism_enzyme"/>
</dbReference>
<dbReference type="Pfam" id="PF01551">
    <property type="entry name" value="Peptidase_M23"/>
    <property type="match status" value="2"/>
</dbReference>
<evidence type="ECO:0000313" key="3">
    <source>
        <dbReference type="EMBL" id="KGF35636.1"/>
    </source>
</evidence>
<keyword evidence="1" id="KW-0732">Signal</keyword>
<gene>
    <name evidence="3" type="ORF">HMPREF2137_04440</name>
</gene>
<dbReference type="RefSeq" id="WP_036872272.1">
    <property type="nucleotide sequence ID" value="NZ_JRNN01000037.1"/>
</dbReference>
<dbReference type="SUPFAM" id="SSF51261">
    <property type="entry name" value="Duplicated hybrid motif"/>
    <property type="match status" value="2"/>
</dbReference>
<evidence type="ECO:0000313" key="4">
    <source>
        <dbReference type="Proteomes" id="UP000029556"/>
    </source>
</evidence>
<proteinExistence type="predicted"/>
<dbReference type="EMBL" id="JRNN01000037">
    <property type="protein sequence ID" value="KGF35636.1"/>
    <property type="molecule type" value="Genomic_DNA"/>
</dbReference>
<evidence type="ECO:0000256" key="1">
    <source>
        <dbReference type="SAM" id="SignalP"/>
    </source>
</evidence>
<organism evidence="3 4">
    <name type="scientific">Hoylesella buccalis DNF00853</name>
    <dbReference type="NCBI Taxonomy" id="1401074"/>
    <lineage>
        <taxon>Bacteria</taxon>
        <taxon>Pseudomonadati</taxon>
        <taxon>Bacteroidota</taxon>
        <taxon>Bacteroidia</taxon>
        <taxon>Bacteroidales</taxon>
        <taxon>Prevotellaceae</taxon>
        <taxon>Hoylesella</taxon>
    </lineage>
</organism>
<dbReference type="PANTHER" id="PTHR21666">
    <property type="entry name" value="PEPTIDASE-RELATED"/>
    <property type="match status" value="1"/>
</dbReference>
<accession>A0A095ZML8</accession>
<dbReference type="AlphaFoldDB" id="A0A095ZML8"/>
<feature type="chain" id="PRO_5001916231" evidence="1">
    <location>
        <begin position="23"/>
        <end position="373"/>
    </location>
</feature>